<gene>
    <name evidence="2" type="ORF">QO034_09765</name>
</gene>
<evidence type="ECO:0000313" key="3">
    <source>
        <dbReference type="Proteomes" id="UP001227126"/>
    </source>
</evidence>
<keyword evidence="3" id="KW-1185">Reference proteome</keyword>
<dbReference type="EMBL" id="JASNJE010000009">
    <property type="protein sequence ID" value="MDK3073396.1"/>
    <property type="molecule type" value="Genomic_DNA"/>
</dbReference>
<proteinExistence type="predicted"/>
<evidence type="ECO:0000256" key="1">
    <source>
        <dbReference type="SAM" id="MobiDB-lite"/>
    </source>
</evidence>
<organism evidence="2 3">
    <name type="scientific">Sedimentitalea xiamensis</name>
    <dbReference type="NCBI Taxonomy" id="3050037"/>
    <lineage>
        <taxon>Bacteria</taxon>
        <taxon>Pseudomonadati</taxon>
        <taxon>Pseudomonadota</taxon>
        <taxon>Alphaproteobacteria</taxon>
        <taxon>Rhodobacterales</taxon>
        <taxon>Paracoccaceae</taxon>
        <taxon>Sedimentitalea</taxon>
    </lineage>
</organism>
<accession>A0ABT7FE51</accession>
<dbReference type="RefSeq" id="WP_284485334.1">
    <property type="nucleotide sequence ID" value="NZ_JASNJE010000009.1"/>
</dbReference>
<sequence>MPILLLVLLIAVLAYLYWRRRTTTLTRHCRWRANRTRGDGHYDCVACGGRMQTSDGQPPRQCVAQAPRNPG</sequence>
<feature type="region of interest" description="Disordered" evidence="1">
    <location>
        <begin position="52"/>
        <end position="71"/>
    </location>
</feature>
<comment type="caution">
    <text evidence="2">The sequence shown here is derived from an EMBL/GenBank/DDBJ whole genome shotgun (WGS) entry which is preliminary data.</text>
</comment>
<dbReference type="Proteomes" id="UP001227126">
    <property type="component" value="Unassembled WGS sequence"/>
</dbReference>
<name>A0ABT7FE51_9RHOB</name>
<evidence type="ECO:0000313" key="2">
    <source>
        <dbReference type="EMBL" id="MDK3073396.1"/>
    </source>
</evidence>
<protein>
    <submittedName>
        <fullName evidence="2">Uncharacterized protein</fullName>
    </submittedName>
</protein>
<reference evidence="2 3" key="1">
    <citation type="submission" date="2023-05" db="EMBL/GenBank/DDBJ databases">
        <title>Sedimentitalea sp. nov. JM2-8.</title>
        <authorList>
            <person name="Huang J."/>
        </authorList>
    </citation>
    <scope>NUCLEOTIDE SEQUENCE [LARGE SCALE GENOMIC DNA]</scope>
    <source>
        <strain evidence="2 3">JM2-8</strain>
    </source>
</reference>